<dbReference type="PRINTS" id="PR00463">
    <property type="entry name" value="EP450I"/>
</dbReference>
<comment type="similarity">
    <text evidence="2 7">Belongs to the cytochrome P450 family.</text>
</comment>
<keyword evidence="5 6" id="KW-0408">Iron</keyword>
<dbReference type="InterPro" id="IPR036396">
    <property type="entry name" value="Cyt_P450_sf"/>
</dbReference>
<evidence type="ECO:0000256" key="3">
    <source>
        <dbReference type="ARBA" id="ARBA00022617"/>
    </source>
</evidence>
<dbReference type="PANTHER" id="PTHR24305:SF232">
    <property type="entry name" value="P450, PUTATIVE (EUROFUNG)-RELATED"/>
    <property type="match status" value="1"/>
</dbReference>
<dbReference type="FunFam" id="1.10.630.10:FF:000050">
    <property type="entry name" value="Cytochrome P450 monooxygenase"/>
    <property type="match status" value="1"/>
</dbReference>
<proteinExistence type="inferred from homology"/>
<feature type="binding site" description="axial binding residue" evidence="6">
    <location>
        <position position="468"/>
    </location>
    <ligand>
        <name>heme</name>
        <dbReference type="ChEBI" id="CHEBI:30413"/>
    </ligand>
    <ligandPart>
        <name>Fe</name>
        <dbReference type="ChEBI" id="CHEBI:18248"/>
    </ligandPart>
</feature>
<organism evidence="8 9">
    <name type="scientific">Thelonectria olida</name>
    <dbReference type="NCBI Taxonomy" id="1576542"/>
    <lineage>
        <taxon>Eukaryota</taxon>
        <taxon>Fungi</taxon>
        <taxon>Dikarya</taxon>
        <taxon>Ascomycota</taxon>
        <taxon>Pezizomycotina</taxon>
        <taxon>Sordariomycetes</taxon>
        <taxon>Hypocreomycetidae</taxon>
        <taxon>Hypocreales</taxon>
        <taxon>Nectriaceae</taxon>
        <taxon>Thelonectria</taxon>
    </lineage>
</organism>
<dbReference type="InterPro" id="IPR001128">
    <property type="entry name" value="Cyt_P450"/>
</dbReference>
<keyword evidence="7" id="KW-0503">Monooxygenase</keyword>
<comment type="caution">
    <text evidence="8">The sequence shown here is derived from an EMBL/GenBank/DDBJ whole genome shotgun (WGS) entry which is preliminary data.</text>
</comment>
<evidence type="ECO:0000256" key="2">
    <source>
        <dbReference type="ARBA" id="ARBA00010617"/>
    </source>
</evidence>
<keyword evidence="9" id="KW-1185">Reference proteome</keyword>
<dbReference type="PANTHER" id="PTHR24305">
    <property type="entry name" value="CYTOCHROME P450"/>
    <property type="match status" value="1"/>
</dbReference>
<keyword evidence="3 6" id="KW-0349">Heme</keyword>
<dbReference type="Proteomes" id="UP000777438">
    <property type="component" value="Unassembled WGS sequence"/>
</dbReference>
<dbReference type="InterPro" id="IPR017972">
    <property type="entry name" value="Cyt_P450_CS"/>
</dbReference>
<keyword evidence="7" id="KW-0560">Oxidoreductase</keyword>
<dbReference type="GO" id="GO:0020037">
    <property type="term" value="F:heme binding"/>
    <property type="evidence" value="ECO:0007669"/>
    <property type="project" value="InterPro"/>
</dbReference>
<protein>
    <submittedName>
        <fullName evidence="8">Pisatin demethylase</fullName>
    </submittedName>
</protein>
<evidence type="ECO:0000256" key="5">
    <source>
        <dbReference type="ARBA" id="ARBA00023004"/>
    </source>
</evidence>
<dbReference type="PRINTS" id="PR00385">
    <property type="entry name" value="P450"/>
</dbReference>
<dbReference type="AlphaFoldDB" id="A0A9P8W0Z3"/>
<keyword evidence="4 6" id="KW-0479">Metal-binding</keyword>
<dbReference type="InterPro" id="IPR002401">
    <property type="entry name" value="Cyt_P450_E_grp-I"/>
</dbReference>
<reference evidence="8 9" key="1">
    <citation type="journal article" date="2021" name="Nat. Commun.">
        <title>Genetic determinants of endophytism in the Arabidopsis root mycobiome.</title>
        <authorList>
            <person name="Mesny F."/>
            <person name="Miyauchi S."/>
            <person name="Thiergart T."/>
            <person name="Pickel B."/>
            <person name="Atanasova L."/>
            <person name="Karlsson M."/>
            <person name="Huettel B."/>
            <person name="Barry K.W."/>
            <person name="Haridas S."/>
            <person name="Chen C."/>
            <person name="Bauer D."/>
            <person name="Andreopoulos W."/>
            <person name="Pangilinan J."/>
            <person name="LaButti K."/>
            <person name="Riley R."/>
            <person name="Lipzen A."/>
            <person name="Clum A."/>
            <person name="Drula E."/>
            <person name="Henrissat B."/>
            <person name="Kohler A."/>
            <person name="Grigoriev I.V."/>
            <person name="Martin F.M."/>
            <person name="Hacquard S."/>
        </authorList>
    </citation>
    <scope>NUCLEOTIDE SEQUENCE [LARGE SCALE GENOMIC DNA]</scope>
    <source>
        <strain evidence="8 9">MPI-CAGE-CH-0241</strain>
    </source>
</reference>
<dbReference type="GO" id="GO:0016705">
    <property type="term" value="F:oxidoreductase activity, acting on paired donors, with incorporation or reduction of molecular oxygen"/>
    <property type="evidence" value="ECO:0007669"/>
    <property type="project" value="InterPro"/>
</dbReference>
<dbReference type="SUPFAM" id="SSF48264">
    <property type="entry name" value="Cytochrome P450"/>
    <property type="match status" value="1"/>
</dbReference>
<evidence type="ECO:0000313" key="8">
    <source>
        <dbReference type="EMBL" id="KAH6886160.1"/>
    </source>
</evidence>
<sequence>MIVEQLVPRSFQSVAICLVAFILVKALINRFGRGLNKVPGPFLAGFSDWWRVSVVWGRRPELAHIKLHEQYGPVVRIGPRTVSVGDAQAIKKIYALNAGFVKSEFYPVQQTIANGHALQSMFNTTDERFHAKLRRSVSNAYAMSTLVNFEPLVDSTSEEFLKQLKLRYANKPGDEGICDLGEWLQFYAFDVIGELTYSKRLGFVDHGTDVDNIISNLERLLNYVSVVGQLPILDRLFLKNPIKLWLSKFQLWNSTSPVVEFAKKRMAERRYDEEATEEKTFADKPKRKDFLSRFREAGLKDPEFISEQRVLALTVANMFAGSDTTAITLRAVFYYLLRDQSKMDKLLDELDRESKAGHFRRDDSLVLWEEVRNLPYLGAVINEALRCHPAAGLPLERVVPAQGISIGGHNLPSGTIVGCSAWVLHRDEEVFGPNPVEFRPERWIDATPEQLSKMKNCLFSFGAGSRTCIGKNISLLELFKLVPTLLRTFEFEMVDPKVPWVLHNAWFVKQSGFRVRLKVREKMI</sequence>
<gene>
    <name evidence="8" type="ORF">B0T10DRAFT_408007</name>
</gene>
<evidence type="ECO:0000256" key="1">
    <source>
        <dbReference type="ARBA" id="ARBA00001971"/>
    </source>
</evidence>
<dbReference type="GO" id="GO:0004497">
    <property type="term" value="F:monooxygenase activity"/>
    <property type="evidence" value="ECO:0007669"/>
    <property type="project" value="UniProtKB-KW"/>
</dbReference>
<name>A0A9P8W0Z3_9HYPO</name>
<comment type="cofactor">
    <cofactor evidence="1 6">
        <name>heme</name>
        <dbReference type="ChEBI" id="CHEBI:30413"/>
    </cofactor>
</comment>
<evidence type="ECO:0000256" key="7">
    <source>
        <dbReference type="RuleBase" id="RU000461"/>
    </source>
</evidence>
<dbReference type="CDD" id="cd11060">
    <property type="entry name" value="CYP57A1-like"/>
    <property type="match status" value="1"/>
</dbReference>
<dbReference type="GO" id="GO:0005506">
    <property type="term" value="F:iron ion binding"/>
    <property type="evidence" value="ECO:0007669"/>
    <property type="project" value="InterPro"/>
</dbReference>
<evidence type="ECO:0000256" key="6">
    <source>
        <dbReference type="PIRSR" id="PIRSR602401-1"/>
    </source>
</evidence>
<dbReference type="OrthoDB" id="3934656at2759"/>
<dbReference type="Gene3D" id="1.10.630.10">
    <property type="entry name" value="Cytochrome P450"/>
    <property type="match status" value="1"/>
</dbReference>
<evidence type="ECO:0000313" key="9">
    <source>
        <dbReference type="Proteomes" id="UP000777438"/>
    </source>
</evidence>
<dbReference type="Pfam" id="PF00067">
    <property type="entry name" value="p450"/>
    <property type="match status" value="1"/>
</dbReference>
<dbReference type="EMBL" id="JAGPYM010000016">
    <property type="protein sequence ID" value="KAH6886160.1"/>
    <property type="molecule type" value="Genomic_DNA"/>
</dbReference>
<accession>A0A9P8W0Z3</accession>
<dbReference type="InterPro" id="IPR050121">
    <property type="entry name" value="Cytochrome_P450_monoxygenase"/>
</dbReference>
<dbReference type="PROSITE" id="PS00086">
    <property type="entry name" value="CYTOCHROME_P450"/>
    <property type="match status" value="1"/>
</dbReference>
<evidence type="ECO:0000256" key="4">
    <source>
        <dbReference type="ARBA" id="ARBA00022723"/>
    </source>
</evidence>